<feature type="repeat" description="FG-GAP" evidence="12">
    <location>
        <begin position="404"/>
        <end position="466"/>
    </location>
</feature>
<comment type="caution">
    <text evidence="17">The sequence shown here is derived from an EMBL/GenBank/DDBJ whole genome shotgun (WGS) entry which is preliminary data.</text>
</comment>
<evidence type="ECO:0000256" key="11">
    <source>
        <dbReference type="ARBA" id="ARBA00023180"/>
    </source>
</evidence>
<dbReference type="PRINTS" id="PR01185">
    <property type="entry name" value="INTEGRINA"/>
</dbReference>
<dbReference type="SUPFAM" id="SSF69318">
    <property type="entry name" value="Integrin alpha N-terminal domain"/>
    <property type="match status" value="1"/>
</dbReference>
<dbReference type="GO" id="GO:0008305">
    <property type="term" value="C:integrin complex"/>
    <property type="evidence" value="ECO:0007669"/>
    <property type="project" value="InterPro"/>
</dbReference>
<dbReference type="InterPro" id="IPR048286">
    <property type="entry name" value="Integrin_alpha_Ig-like_3"/>
</dbReference>
<dbReference type="SUPFAM" id="SSF69179">
    <property type="entry name" value="Integrin domains"/>
    <property type="match status" value="3"/>
</dbReference>
<protein>
    <submittedName>
        <fullName evidence="17">(Atlantic silverside) hypothetical protein</fullName>
    </submittedName>
</protein>
<evidence type="ECO:0000256" key="7">
    <source>
        <dbReference type="ARBA" id="ARBA00022989"/>
    </source>
</evidence>
<dbReference type="Pfam" id="PF20805">
    <property type="entry name" value="Integrin_A_Ig_2"/>
    <property type="match status" value="1"/>
</dbReference>
<dbReference type="OrthoDB" id="5317514at2759"/>
<dbReference type="InterPro" id="IPR013649">
    <property type="entry name" value="Integrin_alpha_Ig-like_1"/>
</dbReference>
<evidence type="ECO:0000256" key="13">
    <source>
        <dbReference type="RuleBase" id="RU003762"/>
    </source>
</evidence>
<gene>
    <name evidence="17" type="ORF">MMEN_LOCUS9741</name>
</gene>
<evidence type="ECO:0000256" key="4">
    <source>
        <dbReference type="ARBA" id="ARBA00022729"/>
    </source>
</evidence>
<evidence type="ECO:0000259" key="16">
    <source>
        <dbReference type="Pfam" id="PF20806"/>
    </source>
</evidence>
<dbReference type="Gene3D" id="2.60.40.1460">
    <property type="entry name" value="Integrin domains. Chain A, domain 2"/>
    <property type="match status" value="1"/>
</dbReference>
<dbReference type="InterPro" id="IPR048285">
    <property type="entry name" value="Integrin_alpha_Ig-like_2"/>
</dbReference>
<name>A0A8S4AUG9_9TELE</name>
<dbReference type="Pfam" id="PF20806">
    <property type="entry name" value="Integrin_A_Ig_3"/>
    <property type="match status" value="1"/>
</dbReference>
<dbReference type="PANTHER" id="PTHR23220">
    <property type="entry name" value="INTEGRIN ALPHA"/>
    <property type="match status" value="1"/>
</dbReference>
<dbReference type="PROSITE" id="PS00242">
    <property type="entry name" value="INTEGRIN_ALPHA"/>
    <property type="match status" value="1"/>
</dbReference>
<feature type="domain" description="Integrin alpha second immunoglobulin-like" evidence="15">
    <location>
        <begin position="605"/>
        <end position="751"/>
    </location>
</feature>
<dbReference type="PROSITE" id="PS51470">
    <property type="entry name" value="FG_GAP"/>
    <property type="match status" value="4"/>
</dbReference>
<feature type="repeat" description="FG-GAP" evidence="12">
    <location>
        <begin position="345"/>
        <end position="400"/>
    </location>
</feature>
<evidence type="ECO:0000256" key="5">
    <source>
        <dbReference type="ARBA" id="ARBA00022737"/>
    </source>
</evidence>
<dbReference type="GO" id="GO:0007229">
    <property type="term" value="P:integrin-mediated signaling pathway"/>
    <property type="evidence" value="ECO:0007669"/>
    <property type="project" value="UniProtKB-KW"/>
</dbReference>
<dbReference type="AlphaFoldDB" id="A0A8S4AUG9"/>
<keyword evidence="7 13" id="KW-1133">Transmembrane helix</keyword>
<keyword evidence="6 13" id="KW-0130">Cell adhesion</keyword>
<dbReference type="Pfam" id="PF01839">
    <property type="entry name" value="FG-GAP"/>
    <property type="match status" value="2"/>
</dbReference>
<accession>A0A8S4AUG9</accession>
<evidence type="ECO:0000259" key="15">
    <source>
        <dbReference type="Pfam" id="PF20805"/>
    </source>
</evidence>
<dbReference type="InterPro" id="IPR018184">
    <property type="entry name" value="Integrin_alpha_C_CS"/>
</dbReference>
<sequence length="1087" mass="121302">MSVRLLVCAVLLAYRGLPTCSGFNIDEQFPVIKEGKTKGSFFGFSVALHEQPTGSRQYLLLVGAPKEKANSLKNVNETGAVYSCPINTDSTDCSRMDLVSKTSDSEIVEGMWLGVTVASQRDQGAGRVLACGHRYVKIDKGQRRMIGRCYVRGNDLSYDPNDTWQADAYEKCNPANDFTVDGMCNMGISGGMTDTDVYMGTPGSFSWQGNVKVIWRNPDPAEFWDLDERQFEQLNNRNIYMGYSVLEEQKLLSSDEYTVVTGAPRDQSKGSVMLGKLNQKIIDRVQVIPGEQVGSHFGNTLAATDLNNDDWNDLIVGAPFYFDRLKDQGGAVYIFMNENGSFQNTASVVLKGPYESGFGIAVAAIGDVNQDGFQDIAIGAPFHGTGKVYIWMGSKKGISEKYSQVIEGKSVGSGNFQRFGYSINGGVDTDGNSYPDILVGSLDDRIALLRARPVIHITKNLTAEPSIVDPNECDGNKPCITVTVCMSFTLSNGNKDFKKNIVMDYTVEADMERRRSPRVRFEDNTDSYSGSLSLPASKSVCSQLKLNVVKPLRDKLEPVVFSLNMSIHQQKPKARRSPQNLDFFPILSQEQKLTQRTEINFQKECGQDNKCTSNLQLTAQFADQKDNPYPRQGSLQVLPFNSYLKTIKLLVEVTNFPSPAIRAEDAHQAILNITIPKALKYSGYRSQNTDVECTLSDTVICELGNPVRANTKVSLKIKFETSGIDLFTKEIESELLLSTLSEQKDLRPVAVGLLVETTILPSFSISRQLVRTKFGGTVMGESAMVNGSDVGSPVEFTFNVDMRRQPLGDLGSLAVEFEWPSEVANGKWLLYLTKIVVKGDSEMECNPPGEIVNALNLSLSESSFKRVKRQALEEEPEETSHIIEPQAAITILTPRKESYLLECSKGTARCVTFTCPLLNLSNSAEIHVQSRLWNSTMLEDYSNALRVTVKGQATLKLITDKSSIKMESQTTTFTVEIDPEAGVETPYELPLWIIISAAVAGILLLGIIIVILWKCGFFQRASRREITYLCGFWRGFFKRAVYYRIMPKHQGVRIRRAERYQFNLGFQPEEPQKKYWITSWREMQHYY</sequence>
<feature type="chain" id="PRO_5035963067" evidence="13">
    <location>
        <begin position="23"/>
        <end position="1087"/>
    </location>
</feature>
<keyword evidence="5" id="KW-0677">Repeat</keyword>
<dbReference type="Proteomes" id="UP000677803">
    <property type="component" value="Unassembled WGS sequence"/>
</dbReference>
<evidence type="ECO:0000256" key="3">
    <source>
        <dbReference type="ARBA" id="ARBA00022692"/>
    </source>
</evidence>
<dbReference type="Gene3D" id="2.130.10.130">
    <property type="entry name" value="Integrin alpha, N-terminal"/>
    <property type="match status" value="1"/>
</dbReference>
<comment type="subcellular location">
    <subcellularLocation>
        <location evidence="1 13">Membrane</location>
        <topology evidence="1 13">Single-pass type I membrane protein</topology>
    </subcellularLocation>
</comment>
<dbReference type="InterPro" id="IPR013519">
    <property type="entry name" value="Int_alpha_beta-p"/>
</dbReference>
<keyword evidence="11" id="KW-0325">Glycoprotein</keyword>
<dbReference type="GO" id="GO:0005178">
    <property type="term" value="F:integrin binding"/>
    <property type="evidence" value="ECO:0007669"/>
    <property type="project" value="TreeGrafter"/>
</dbReference>
<evidence type="ECO:0000259" key="14">
    <source>
        <dbReference type="Pfam" id="PF08441"/>
    </source>
</evidence>
<evidence type="ECO:0000256" key="6">
    <source>
        <dbReference type="ARBA" id="ARBA00022889"/>
    </source>
</evidence>
<dbReference type="InterPro" id="IPR013517">
    <property type="entry name" value="FG-GAP"/>
</dbReference>
<keyword evidence="8 13" id="KW-0401">Integrin</keyword>
<feature type="repeat" description="FG-GAP" evidence="12">
    <location>
        <begin position="28"/>
        <end position="93"/>
    </location>
</feature>
<feature type="transmembrane region" description="Helical" evidence="13">
    <location>
        <begin position="989"/>
        <end position="1013"/>
    </location>
</feature>
<dbReference type="GO" id="GO:0050900">
    <property type="term" value="P:leukocyte migration"/>
    <property type="evidence" value="ECO:0007669"/>
    <property type="project" value="TreeGrafter"/>
</dbReference>
<dbReference type="GO" id="GO:0098609">
    <property type="term" value="P:cell-cell adhesion"/>
    <property type="evidence" value="ECO:0007669"/>
    <property type="project" value="TreeGrafter"/>
</dbReference>
<feature type="domain" description="Integrin alpha first immunoglubulin-like" evidence="14">
    <location>
        <begin position="451"/>
        <end position="604"/>
    </location>
</feature>
<keyword evidence="18" id="KW-1185">Reference proteome</keyword>
<keyword evidence="4 13" id="KW-0732">Signal</keyword>
<dbReference type="PANTHER" id="PTHR23220:SF89">
    <property type="entry name" value="INTEGRIN ALPHA-3"/>
    <property type="match status" value="1"/>
</dbReference>
<evidence type="ECO:0000256" key="12">
    <source>
        <dbReference type="PROSITE-ProRule" id="PRU00803"/>
    </source>
</evidence>
<dbReference type="InterPro" id="IPR028994">
    <property type="entry name" value="Integrin_alpha_N"/>
</dbReference>
<keyword evidence="10 13" id="KW-0675">Receptor</keyword>
<evidence type="ECO:0000256" key="10">
    <source>
        <dbReference type="ARBA" id="ARBA00023170"/>
    </source>
</evidence>
<evidence type="ECO:0000256" key="2">
    <source>
        <dbReference type="ARBA" id="ARBA00008054"/>
    </source>
</evidence>
<dbReference type="InterPro" id="IPR032695">
    <property type="entry name" value="Integrin_dom_sf"/>
</dbReference>
<keyword evidence="9 13" id="KW-0472">Membrane</keyword>
<evidence type="ECO:0000313" key="18">
    <source>
        <dbReference type="Proteomes" id="UP000677803"/>
    </source>
</evidence>
<dbReference type="GO" id="GO:0007160">
    <property type="term" value="P:cell-matrix adhesion"/>
    <property type="evidence" value="ECO:0007669"/>
    <property type="project" value="TreeGrafter"/>
</dbReference>
<dbReference type="Pfam" id="PF08441">
    <property type="entry name" value="Integrin_A_Ig_1"/>
    <property type="match status" value="1"/>
</dbReference>
<dbReference type="Gene3D" id="1.20.5.930">
    <property type="entry name" value="Bicelle-embedded integrin alpha(iib) transmembrane segment"/>
    <property type="match status" value="1"/>
</dbReference>
<evidence type="ECO:0000256" key="1">
    <source>
        <dbReference type="ARBA" id="ARBA00004479"/>
    </source>
</evidence>
<evidence type="ECO:0000313" key="17">
    <source>
        <dbReference type="EMBL" id="CAG5908910.1"/>
    </source>
</evidence>
<dbReference type="EMBL" id="CAJRST010010001">
    <property type="protein sequence ID" value="CAG5908910.1"/>
    <property type="molecule type" value="Genomic_DNA"/>
</dbReference>
<dbReference type="InterPro" id="IPR000413">
    <property type="entry name" value="Integrin_alpha"/>
</dbReference>
<reference evidence="17" key="1">
    <citation type="submission" date="2021-05" db="EMBL/GenBank/DDBJ databases">
        <authorList>
            <person name="Tigano A."/>
        </authorList>
    </citation>
    <scope>NUCLEOTIDE SEQUENCE</scope>
</reference>
<dbReference type="Gene3D" id="2.60.40.1510">
    <property type="entry name" value="ntegrin, alpha v. Chain A, domain 3"/>
    <property type="match status" value="1"/>
</dbReference>
<dbReference type="GO" id="GO:0009897">
    <property type="term" value="C:external side of plasma membrane"/>
    <property type="evidence" value="ECO:0007669"/>
    <property type="project" value="TreeGrafter"/>
</dbReference>
<organism evidence="17 18">
    <name type="scientific">Menidia menidia</name>
    <name type="common">Atlantic silverside</name>
    <dbReference type="NCBI Taxonomy" id="238744"/>
    <lineage>
        <taxon>Eukaryota</taxon>
        <taxon>Metazoa</taxon>
        <taxon>Chordata</taxon>
        <taxon>Craniata</taxon>
        <taxon>Vertebrata</taxon>
        <taxon>Euteleostomi</taxon>
        <taxon>Actinopterygii</taxon>
        <taxon>Neopterygii</taxon>
        <taxon>Teleostei</taxon>
        <taxon>Neoteleostei</taxon>
        <taxon>Acanthomorphata</taxon>
        <taxon>Ovalentaria</taxon>
        <taxon>Atherinomorphae</taxon>
        <taxon>Atheriniformes</taxon>
        <taxon>Atherinopsidae</taxon>
        <taxon>Menidiinae</taxon>
        <taxon>Menidia</taxon>
    </lineage>
</organism>
<keyword evidence="3 13" id="KW-0812">Transmembrane</keyword>
<proteinExistence type="inferred from homology"/>
<feature type="domain" description="Integrin alpha third immunoglobulin-like" evidence="16">
    <location>
        <begin position="765"/>
        <end position="979"/>
    </location>
</feature>
<feature type="signal peptide" evidence="13">
    <location>
        <begin position="1"/>
        <end position="22"/>
    </location>
</feature>
<comment type="similarity">
    <text evidence="2 13">Belongs to the integrin alpha chain family.</text>
</comment>
<dbReference type="SMART" id="SM00191">
    <property type="entry name" value="Int_alpha"/>
    <property type="match status" value="4"/>
</dbReference>
<evidence type="ECO:0000256" key="8">
    <source>
        <dbReference type="ARBA" id="ARBA00023037"/>
    </source>
</evidence>
<evidence type="ECO:0000256" key="9">
    <source>
        <dbReference type="ARBA" id="ARBA00023136"/>
    </source>
</evidence>
<dbReference type="GO" id="GO:0033627">
    <property type="term" value="P:cell adhesion mediated by integrin"/>
    <property type="evidence" value="ECO:0007669"/>
    <property type="project" value="TreeGrafter"/>
</dbReference>
<dbReference type="Gene3D" id="2.60.40.1530">
    <property type="entry name" value="ntegrin, alpha v. Chain A, domain 4"/>
    <property type="match status" value="1"/>
</dbReference>
<feature type="repeat" description="FG-GAP" evidence="12">
    <location>
        <begin position="283"/>
        <end position="344"/>
    </location>
</feature>